<evidence type="ECO:0000313" key="4">
    <source>
        <dbReference type="EMBL" id="SHN08190.1"/>
    </source>
</evidence>
<dbReference type="GO" id="GO:0005506">
    <property type="term" value="F:iron ion binding"/>
    <property type="evidence" value="ECO:0007669"/>
    <property type="project" value="UniProtKB-ARBA"/>
</dbReference>
<dbReference type="GO" id="GO:0016706">
    <property type="term" value="F:2-oxoglutarate-dependent dioxygenase activity"/>
    <property type="evidence" value="ECO:0007669"/>
    <property type="project" value="UniProtKB-ARBA"/>
</dbReference>
<keyword evidence="4" id="KW-0223">Dioxygenase</keyword>
<dbReference type="PROSITE" id="PS51471">
    <property type="entry name" value="FE2OG_OXY"/>
    <property type="match status" value="1"/>
</dbReference>
<dbReference type="Gene3D" id="2.60.120.620">
    <property type="entry name" value="q2cbj1_9rhob like domain"/>
    <property type="match status" value="1"/>
</dbReference>
<evidence type="ECO:0000256" key="1">
    <source>
        <dbReference type="ARBA" id="ARBA00001954"/>
    </source>
</evidence>
<name>A0A1M7NW12_9BACT</name>
<accession>A0A1M7NW12</accession>
<comment type="cofactor">
    <cofactor evidence="1">
        <name>Fe(2+)</name>
        <dbReference type="ChEBI" id="CHEBI:29033"/>
    </cofactor>
</comment>
<dbReference type="SUPFAM" id="SSF51197">
    <property type="entry name" value="Clavaminate synthase-like"/>
    <property type="match status" value="1"/>
</dbReference>
<dbReference type="PANTHER" id="PTHR20883">
    <property type="entry name" value="PHYTANOYL-COA DIOXYGENASE DOMAIN CONTAINING 1"/>
    <property type="match status" value="1"/>
</dbReference>
<dbReference type="Proteomes" id="UP000184513">
    <property type="component" value="Unassembled WGS sequence"/>
</dbReference>
<dbReference type="EMBL" id="FRCY01000006">
    <property type="protein sequence ID" value="SHN08190.1"/>
    <property type="molecule type" value="Genomic_DNA"/>
</dbReference>
<dbReference type="PANTHER" id="PTHR20883:SF48">
    <property type="entry name" value="ECTOINE DIOXYGENASE"/>
    <property type="match status" value="1"/>
</dbReference>
<dbReference type="InterPro" id="IPR008775">
    <property type="entry name" value="Phytyl_CoA_dOase-like"/>
</dbReference>
<comment type="similarity">
    <text evidence="2">Belongs to the iron/ascorbate-dependent oxidoreductase family.</text>
</comment>
<protein>
    <submittedName>
        <fullName evidence="4">Ectoine hydroxylase-related dioxygenase, phytanoyl-CoA dioxygenase (PhyH) family</fullName>
    </submittedName>
</protein>
<evidence type="ECO:0000256" key="2">
    <source>
        <dbReference type="RuleBase" id="RU003682"/>
    </source>
</evidence>
<evidence type="ECO:0000313" key="5">
    <source>
        <dbReference type="Proteomes" id="UP000184513"/>
    </source>
</evidence>
<keyword evidence="2" id="KW-0560">Oxidoreductase</keyword>
<dbReference type="InterPro" id="IPR005123">
    <property type="entry name" value="Oxoglu/Fe-dep_dioxygenase_dom"/>
</dbReference>
<reference evidence="4 5" key="1">
    <citation type="submission" date="2016-11" db="EMBL/GenBank/DDBJ databases">
        <authorList>
            <person name="Jaros S."/>
            <person name="Januszkiewicz K."/>
            <person name="Wedrychowicz H."/>
        </authorList>
    </citation>
    <scope>NUCLEOTIDE SEQUENCE [LARGE SCALE GENOMIC DNA]</scope>
    <source>
        <strain evidence="4 5">CGMCC 1.6102</strain>
    </source>
</reference>
<dbReference type="Pfam" id="PF05721">
    <property type="entry name" value="PhyH"/>
    <property type="match status" value="1"/>
</dbReference>
<feature type="domain" description="Fe2OG dioxygenase" evidence="3">
    <location>
        <begin position="123"/>
        <end position="252"/>
    </location>
</feature>
<proteinExistence type="inferred from homology"/>
<keyword evidence="2" id="KW-0479">Metal-binding</keyword>
<gene>
    <name evidence="4" type="ORF">SAMN04488057_106114</name>
</gene>
<dbReference type="AlphaFoldDB" id="A0A1M7NW12"/>
<keyword evidence="2" id="KW-0408">Iron</keyword>
<evidence type="ECO:0000259" key="3">
    <source>
        <dbReference type="PROSITE" id="PS51471"/>
    </source>
</evidence>
<organism evidence="4 5">
    <name type="scientific">Cyclobacterium lianum</name>
    <dbReference type="NCBI Taxonomy" id="388280"/>
    <lineage>
        <taxon>Bacteria</taxon>
        <taxon>Pseudomonadati</taxon>
        <taxon>Bacteroidota</taxon>
        <taxon>Cytophagia</taxon>
        <taxon>Cytophagales</taxon>
        <taxon>Cyclobacteriaceae</taxon>
        <taxon>Cyclobacterium</taxon>
    </lineage>
</organism>
<keyword evidence="5" id="KW-1185">Reference proteome</keyword>
<dbReference type="STRING" id="388280.SAMN04488057_106114"/>
<sequence>MPNILIGQGGSGKGLLFFISVFYTYFDLTMKLNSDQINRYQKDGFVLVRGFCSEAETRRMYEVAIQDEAMQKNAMDLNDQSGKKTRLSLWFNPGNDVFGYLTRSEKMVRCVGQLLHSDAPVCHFHSKLMQKEPKVGGAWEWHQDYGYWYKNQFMYPDQLLSVMVALTPANKQNGCLQVIRGSHKIGRVNHGFAGEQVGADMVMVENALKTMELVYCEIDPGDALFFHPNLLHRSAANLSEDPRWSIISCFNSQSNIAYNETSTAWKKPVDRVPDEAILTWDAAPLSEADFLKKENDPALKNTGWEEEMNVKPKG</sequence>